<name>A0A2Z4LSY5_9FLAO</name>
<keyword evidence="2" id="KW-1185">Reference proteome</keyword>
<sequence length="67" mass="7952">MVYVIDNYKANDPLRDFIVSESKQADDNHKSQIHSIDCKGRKIAIRHIQSYRIFSSILIDQFYTYIE</sequence>
<dbReference type="KEGG" id="spon:HME9304_01387"/>
<gene>
    <name evidence="1" type="ORF">HME9304_01387</name>
</gene>
<dbReference type="AlphaFoldDB" id="A0A2Z4LSY5"/>
<reference evidence="1 2" key="1">
    <citation type="submission" date="2018-06" db="EMBL/GenBank/DDBJ databases">
        <title>Spongiibacterium sp. HME9304 Genome sequencing and assembly.</title>
        <authorList>
            <person name="Kang H."/>
            <person name="Kim H."/>
            <person name="Joh K."/>
        </authorList>
    </citation>
    <scope>NUCLEOTIDE SEQUENCE [LARGE SCALE GENOMIC DNA]</scope>
    <source>
        <strain evidence="1 2">HME9304</strain>
    </source>
</reference>
<proteinExistence type="predicted"/>
<accession>A0A2Z4LSY5</accession>
<organism evidence="1 2">
    <name type="scientific">Flagellimonas maritima</name>
    <dbReference type="NCBI Taxonomy" id="1383885"/>
    <lineage>
        <taxon>Bacteria</taxon>
        <taxon>Pseudomonadati</taxon>
        <taxon>Bacteroidota</taxon>
        <taxon>Flavobacteriia</taxon>
        <taxon>Flavobacteriales</taxon>
        <taxon>Flavobacteriaceae</taxon>
        <taxon>Flagellimonas</taxon>
    </lineage>
</organism>
<dbReference type="Proteomes" id="UP000248536">
    <property type="component" value="Chromosome"/>
</dbReference>
<evidence type="ECO:0000313" key="2">
    <source>
        <dbReference type="Proteomes" id="UP000248536"/>
    </source>
</evidence>
<evidence type="ECO:0000313" key="1">
    <source>
        <dbReference type="EMBL" id="AWX44387.1"/>
    </source>
</evidence>
<dbReference type="EMBL" id="CP030104">
    <property type="protein sequence ID" value="AWX44387.1"/>
    <property type="molecule type" value="Genomic_DNA"/>
</dbReference>
<protein>
    <submittedName>
        <fullName evidence="1">Uncharacterized protein</fullName>
    </submittedName>
</protein>